<comment type="function">
    <text evidence="7">Is probably involved in a pathway contributing to genomic integrity.</text>
</comment>
<evidence type="ECO:0000256" key="7">
    <source>
        <dbReference type="ARBA" id="ARBA00037565"/>
    </source>
</evidence>
<keyword evidence="5 10" id="KW-1133">Transmembrane helix</keyword>
<keyword evidence="2 10" id="KW-0812">Transmembrane</keyword>
<dbReference type="InterPro" id="IPR005595">
    <property type="entry name" value="TRAP_alpha"/>
</dbReference>
<organism evidence="11 12">
    <name type="scientific">Kwoniella newhampshirensis</name>
    <dbReference type="NCBI Taxonomy" id="1651941"/>
    <lineage>
        <taxon>Eukaryota</taxon>
        <taxon>Fungi</taxon>
        <taxon>Dikarya</taxon>
        <taxon>Basidiomycota</taxon>
        <taxon>Agaricomycotina</taxon>
        <taxon>Tremellomycetes</taxon>
        <taxon>Tremellales</taxon>
        <taxon>Cryptococcaceae</taxon>
        <taxon>Kwoniella</taxon>
    </lineage>
</organism>
<proteinExistence type="inferred from homology"/>
<evidence type="ECO:0000313" key="11">
    <source>
        <dbReference type="EMBL" id="KAK8864431.1"/>
    </source>
</evidence>
<evidence type="ECO:0000256" key="2">
    <source>
        <dbReference type="ARBA" id="ARBA00022692"/>
    </source>
</evidence>
<keyword evidence="12" id="KW-1185">Reference proteome</keyword>
<evidence type="ECO:0000256" key="8">
    <source>
        <dbReference type="ARBA" id="ARBA00038311"/>
    </source>
</evidence>
<feature type="region of interest" description="Disordered" evidence="9">
    <location>
        <begin position="212"/>
        <end position="255"/>
    </location>
</feature>
<dbReference type="Proteomes" id="UP001388673">
    <property type="component" value="Unassembled WGS sequence"/>
</dbReference>
<comment type="similarity">
    <text evidence="8">Belongs to the IRC22 family.</text>
</comment>
<sequence>MGIFSHNAKDDVLVSATFPDSNPFGLVVNGEQNGLSLHLVNSGSKNYTLVSAAASYHDTNNHWATIKNASTLKYNVPLVAGSNFSAPFQVYSEFRPQEIGLTVWVDVSETGTKDLHRITALNQTVSVVEPAASWFDPQLLFLYFVITTALLGGAYAAYQAFFVPTAKGKGGKKKSGLGGSKKVKAIVPKEGATEYPDVKPYEEEWIPEHLLKSKQTKMKKKGGPGGASSGGEEVTSGGEASGTEGKIRKRKGKKA</sequence>
<dbReference type="KEGG" id="kne:92178938"/>
<keyword evidence="4" id="KW-0256">Endoplasmic reticulum</keyword>
<keyword evidence="3" id="KW-0732">Signal</keyword>
<dbReference type="Pfam" id="PF03896">
    <property type="entry name" value="TRAP_alpha"/>
    <property type="match status" value="1"/>
</dbReference>
<evidence type="ECO:0000256" key="1">
    <source>
        <dbReference type="ARBA" id="ARBA00004115"/>
    </source>
</evidence>
<evidence type="ECO:0000313" key="12">
    <source>
        <dbReference type="Proteomes" id="UP001388673"/>
    </source>
</evidence>
<evidence type="ECO:0000256" key="3">
    <source>
        <dbReference type="ARBA" id="ARBA00022729"/>
    </source>
</evidence>
<dbReference type="EMBL" id="JBCAWK010000003">
    <property type="protein sequence ID" value="KAK8864431.1"/>
    <property type="molecule type" value="Genomic_DNA"/>
</dbReference>
<reference evidence="11 12" key="1">
    <citation type="journal article" date="2024" name="bioRxiv">
        <title>Comparative genomics of Cryptococcus and Kwoniella reveals pathogenesis evolution and contrasting karyotype dynamics via intercentromeric recombination or chromosome fusion.</title>
        <authorList>
            <person name="Coelho M.A."/>
            <person name="David-Palma M."/>
            <person name="Shea T."/>
            <person name="Bowers K."/>
            <person name="McGinley-Smith S."/>
            <person name="Mohammad A.W."/>
            <person name="Gnirke A."/>
            <person name="Yurkov A.M."/>
            <person name="Nowrousian M."/>
            <person name="Sun S."/>
            <person name="Cuomo C.A."/>
            <person name="Heitman J."/>
        </authorList>
    </citation>
    <scope>NUCLEOTIDE SEQUENCE [LARGE SCALE GENOMIC DNA]</scope>
    <source>
        <strain evidence="11 12">CBS 13917</strain>
    </source>
</reference>
<feature type="transmembrane region" description="Helical" evidence="10">
    <location>
        <begin position="140"/>
        <end position="163"/>
    </location>
</feature>
<feature type="compositionally biased region" description="Basic residues" evidence="9">
    <location>
        <begin position="212"/>
        <end position="222"/>
    </location>
</feature>
<gene>
    <name evidence="11" type="ORF">IAR55_001679</name>
</gene>
<protein>
    <recommendedName>
        <fullName evidence="13">Translocon-associated protein subunit alpha</fullName>
    </recommendedName>
</protein>
<evidence type="ECO:0000256" key="6">
    <source>
        <dbReference type="ARBA" id="ARBA00023136"/>
    </source>
</evidence>
<accession>A0AAW0Z2V1</accession>
<dbReference type="PANTHER" id="PTHR12924">
    <property type="entry name" value="TRANSLOCON-ASSOCIATED PROTEIN, ALPHA SUBUNIT"/>
    <property type="match status" value="1"/>
</dbReference>
<evidence type="ECO:0000256" key="10">
    <source>
        <dbReference type="SAM" id="Phobius"/>
    </source>
</evidence>
<evidence type="ECO:0008006" key="13">
    <source>
        <dbReference type="Google" id="ProtNLM"/>
    </source>
</evidence>
<evidence type="ECO:0000256" key="9">
    <source>
        <dbReference type="SAM" id="MobiDB-lite"/>
    </source>
</evidence>
<dbReference type="PANTHER" id="PTHR12924:SF0">
    <property type="entry name" value="TRANSLOCON-ASSOCIATED PROTEIN SUBUNIT ALPHA"/>
    <property type="match status" value="1"/>
</dbReference>
<keyword evidence="6 10" id="KW-0472">Membrane</keyword>
<dbReference type="AlphaFoldDB" id="A0AAW0Z2V1"/>
<name>A0AAW0Z2V1_9TREE</name>
<comment type="caution">
    <text evidence="11">The sequence shown here is derived from an EMBL/GenBank/DDBJ whole genome shotgun (WGS) entry which is preliminary data.</text>
</comment>
<evidence type="ECO:0000256" key="4">
    <source>
        <dbReference type="ARBA" id="ARBA00022824"/>
    </source>
</evidence>
<dbReference type="RefSeq" id="XP_066804727.1">
    <property type="nucleotide sequence ID" value="XM_066944804.1"/>
</dbReference>
<feature type="compositionally biased region" description="Low complexity" evidence="9">
    <location>
        <begin position="230"/>
        <end position="244"/>
    </location>
</feature>
<dbReference type="GeneID" id="92178938"/>
<dbReference type="GO" id="GO:0005789">
    <property type="term" value="C:endoplasmic reticulum membrane"/>
    <property type="evidence" value="ECO:0007669"/>
    <property type="project" value="UniProtKB-SubCell"/>
</dbReference>
<comment type="subcellular location">
    <subcellularLocation>
        <location evidence="1">Endoplasmic reticulum membrane</location>
        <topology evidence="1">Single-pass type I membrane protein</topology>
    </subcellularLocation>
</comment>
<evidence type="ECO:0000256" key="5">
    <source>
        <dbReference type="ARBA" id="ARBA00022989"/>
    </source>
</evidence>